<evidence type="ECO:0000313" key="2">
    <source>
        <dbReference type="EMBL" id="QEH62077.1"/>
    </source>
</evidence>
<name>A0A5B9Y708_9MOLU</name>
<protein>
    <submittedName>
        <fullName evidence="2">Uncharacterized protein</fullName>
    </submittedName>
</protein>
<proteinExistence type="predicted"/>
<reference evidence="2 3" key="1">
    <citation type="submission" date="2019-08" db="EMBL/GenBank/DDBJ databases">
        <title>Complete genome sequence of Spiroplasma chinense CCH (DSM 19755).</title>
        <authorList>
            <person name="Shen H.-Y."/>
            <person name="Lin Y.-C."/>
            <person name="Chou L."/>
            <person name="Kuo C.-H."/>
        </authorList>
    </citation>
    <scope>NUCLEOTIDE SEQUENCE [LARGE SCALE GENOMIC DNA]</scope>
    <source>
        <strain evidence="2 3">CCH</strain>
    </source>
</reference>
<keyword evidence="1" id="KW-0812">Transmembrane</keyword>
<dbReference type="RefSeq" id="WP_166508447.1">
    <property type="nucleotide sequence ID" value="NZ_CP043026.1"/>
</dbReference>
<feature type="transmembrane region" description="Helical" evidence="1">
    <location>
        <begin position="88"/>
        <end position="107"/>
    </location>
</feature>
<dbReference type="AlphaFoldDB" id="A0A5B9Y708"/>
<feature type="transmembrane region" description="Helical" evidence="1">
    <location>
        <begin position="50"/>
        <end position="76"/>
    </location>
</feature>
<gene>
    <name evidence="2" type="ORF">SCHIN_v1c08820</name>
</gene>
<organism evidence="2 3">
    <name type="scientific">Spiroplasma chinense</name>
    <dbReference type="NCBI Taxonomy" id="216932"/>
    <lineage>
        <taxon>Bacteria</taxon>
        <taxon>Bacillati</taxon>
        <taxon>Mycoplasmatota</taxon>
        <taxon>Mollicutes</taxon>
        <taxon>Entomoplasmatales</taxon>
        <taxon>Spiroplasmataceae</taxon>
        <taxon>Spiroplasma</taxon>
    </lineage>
</organism>
<feature type="transmembrane region" description="Helical" evidence="1">
    <location>
        <begin position="12"/>
        <end position="38"/>
    </location>
</feature>
<accession>A0A5B9Y708</accession>
<keyword evidence="1" id="KW-0472">Membrane</keyword>
<dbReference type="Proteomes" id="UP000323144">
    <property type="component" value="Chromosome"/>
</dbReference>
<evidence type="ECO:0000313" key="3">
    <source>
        <dbReference type="Proteomes" id="UP000323144"/>
    </source>
</evidence>
<keyword evidence="1" id="KW-1133">Transmembrane helix</keyword>
<dbReference type="KEGG" id="schi:SCHIN_v1c08820"/>
<dbReference type="EMBL" id="CP043026">
    <property type="protein sequence ID" value="QEH62077.1"/>
    <property type="molecule type" value="Genomic_DNA"/>
</dbReference>
<keyword evidence="3" id="KW-1185">Reference proteome</keyword>
<sequence>MKKTKKLFSLKLCAYFYVITQLIILGFLLLIICSLIVYSQNYITKNDLLLNISFSLFIMVLLHILSLFLTSDLLVLFKWGESKEEEKIYRTMKVYFLIPIIGLFAYLHCKTRKKQVVEKLGKKIPKFITKEEGNNFKVVEIN</sequence>
<evidence type="ECO:0000256" key="1">
    <source>
        <dbReference type="SAM" id="Phobius"/>
    </source>
</evidence>